<keyword evidence="2" id="KW-1185">Reference proteome</keyword>
<sequence length="147" mass="16521">MCTGLSFVRKSRNLSSSSKNSSSKAFESRGKAEICRLHSLLESSPDLKFASRLMSLWGRYDSYLSSTRSSLLSRCLALVFTFLPSKNSIPLLSAFLVADIFRSSQLLGCLDYSFYLIKLTSPFLYLFLSSISQLLSSIFNLQWTSTH</sequence>
<protein>
    <submittedName>
        <fullName evidence="1">Uncharacterized protein</fullName>
    </submittedName>
</protein>
<evidence type="ECO:0000313" key="1">
    <source>
        <dbReference type="EMBL" id="GIX93896.1"/>
    </source>
</evidence>
<proteinExistence type="predicted"/>
<reference evidence="1 2" key="1">
    <citation type="submission" date="2021-06" db="EMBL/GenBank/DDBJ databases">
        <title>Caerostris darwini draft genome.</title>
        <authorList>
            <person name="Kono N."/>
            <person name="Arakawa K."/>
        </authorList>
    </citation>
    <scope>NUCLEOTIDE SEQUENCE [LARGE SCALE GENOMIC DNA]</scope>
</reference>
<name>A0AAV4PDU5_9ARAC</name>
<organism evidence="1 2">
    <name type="scientific">Caerostris darwini</name>
    <dbReference type="NCBI Taxonomy" id="1538125"/>
    <lineage>
        <taxon>Eukaryota</taxon>
        <taxon>Metazoa</taxon>
        <taxon>Ecdysozoa</taxon>
        <taxon>Arthropoda</taxon>
        <taxon>Chelicerata</taxon>
        <taxon>Arachnida</taxon>
        <taxon>Araneae</taxon>
        <taxon>Araneomorphae</taxon>
        <taxon>Entelegynae</taxon>
        <taxon>Araneoidea</taxon>
        <taxon>Araneidae</taxon>
        <taxon>Caerostris</taxon>
    </lineage>
</organism>
<comment type="caution">
    <text evidence="1">The sequence shown here is derived from an EMBL/GenBank/DDBJ whole genome shotgun (WGS) entry which is preliminary data.</text>
</comment>
<accession>A0AAV4PDU5</accession>
<evidence type="ECO:0000313" key="2">
    <source>
        <dbReference type="Proteomes" id="UP001054837"/>
    </source>
</evidence>
<dbReference type="AlphaFoldDB" id="A0AAV4PDU5"/>
<gene>
    <name evidence="1" type="ORF">CDAR_179221</name>
</gene>
<dbReference type="Proteomes" id="UP001054837">
    <property type="component" value="Unassembled WGS sequence"/>
</dbReference>
<dbReference type="EMBL" id="BPLQ01002550">
    <property type="protein sequence ID" value="GIX93896.1"/>
    <property type="molecule type" value="Genomic_DNA"/>
</dbReference>